<dbReference type="HAMAP" id="MF_04152">
    <property type="entry name" value="SSB_T4"/>
    <property type="match status" value="1"/>
</dbReference>
<reference evidence="13 14" key="1">
    <citation type="submission" date="2017-07" db="EMBL/GenBank/DDBJ databases">
        <title>In vitro design and evaluation of phage cocktails against multidrug-resistant Aeromonas salmonicida.</title>
        <authorList>
            <person name="Chen L."/>
            <person name="Yuan S."/>
            <person name="Ma Y."/>
        </authorList>
    </citation>
    <scope>NUCLEOTIDE SEQUENCE [LARGE SCALE GENOMIC DNA]</scope>
</reference>
<evidence type="ECO:0000256" key="6">
    <source>
        <dbReference type="ARBA" id="ARBA00022833"/>
    </source>
</evidence>
<dbReference type="GeneID" id="55604376"/>
<organism evidence="13 14">
    <name type="scientific">Aeromonas phage AS-zj</name>
    <dbReference type="NCBI Taxonomy" id="2024208"/>
    <lineage>
        <taxon>Viruses</taxon>
        <taxon>Duplodnaviria</taxon>
        <taxon>Heunggongvirae</taxon>
        <taxon>Uroviricota</taxon>
        <taxon>Caudoviricetes</taxon>
        <taxon>Pantevenvirales</taxon>
        <taxon>Straboviridae</taxon>
        <taxon>Emmerichvirinae</taxon>
        <taxon>Ceceduovirus</taxon>
        <taxon>Ceceduovirus aszj</taxon>
    </lineage>
</organism>
<dbReference type="GO" id="GO:0006260">
    <property type="term" value="P:DNA replication"/>
    <property type="evidence" value="ECO:0007669"/>
    <property type="project" value="UniProtKB-KW"/>
</dbReference>
<feature type="compositionally biased region" description="Basic and acidic residues" evidence="11">
    <location>
        <begin position="289"/>
        <end position="300"/>
    </location>
</feature>
<comment type="function">
    <text evidence="10">Single-stranded DNA-binding protein that participates in viral DNA replication, recombination, and repair. Coats the lagging-strand ssDNA as the replication fork advances. Stimulates the activities of viral DNA polymerase and the replicative helicase, probably via its interaction with the helicase assembly factor. Together with the replicative helicase and the helicase assembly factor, promotes pairing of two homologous DNA molecules containing complementary single-stranded regions and mediates homologous DNA strand exchange. Promotes also the formation of joint molecules. mRNA specific autogenous translational repressor.</text>
</comment>
<evidence type="ECO:0000256" key="1">
    <source>
        <dbReference type="ARBA" id="ARBA00018590"/>
    </source>
</evidence>
<dbReference type="InterPro" id="IPR046395">
    <property type="entry name" value="SSB_T4"/>
</dbReference>
<comment type="domain">
    <text evidence="10">The acidic C-terminus is involved in modulating the ssDNA binding properties. The N-terminus LAST motif is involved in the cooperative binding of the protein to single-stranded nucleic acids.</text>
</comment>
<dbReference type="RefSeq" id="YP_009834309.1">
    <property type="nucleotide sequence ID" value="NC_048673.1"/>
</dbReference>
<dbReference type="Gene3D" id="3.90.198.10">
    <property type="entry name" value="Replication Fork Single-Stranded Dna Binding Protein"/>
    <property type="match status" value="1"/>
</dbReference>
<evidence type="ECO:0000313" key="14">
    <source>
        <dbReference type="Proteomes" id="UP000226092"/>
    </source>
</evidence>
<dbReference type="GO" id="GO:0006281">
    <property type="term" value="P:DNA repair"/>
    <property type="evidence" value="ECO:0007669"/>
    <property type="project" value="UniProtKB-UniRule"/>
</dbReference>
<evidence type="ECO:0000256" key="7">
    <source>
        <dbReference type="ARBA" id="ARBA00023109"/>
    </source>
</evidence>
<evidence type="ECO:0000313" key="13">
    <source>
        <dbReference type="EMBL" id="ASU00141.1"/>
    </source>
</evidence>
<evidence type="ECO:0000256" key="4">
    <source>
        <dbReference type="ARBA" id="ARBA00022723"/>
    </source>
</evidence>
<feature type="region of interest" description="LAST" evidence="10">
    <location>
        <begin position="8"/>
        <end position="12"/>
    </location>
</feature>
<evidence type="ECO:0000256" key="9">
    <source>
        <dbReference type="ARBA" id="ARBA00023204"/>
    </source>
</evidence>
<dbReference type="Pfam" id="PF08804">
    <property type="entry name" value="gp32"/>
    <property type="match status" value="1"/>
</dbReference>
<dbReference type="GO" id="GO:0039686">
    <property type="term" value="P:bidirectional double-stranded viral DNA replication"/>
    <property type="evidence" value="ECO:0007669"/>
    <property type="project" value="UniProtKB-UniRule"/>
</dbReference>
<keyword evidence="14" id="KW-1185">Reference proteome</keyword>
<keyword evidence="7 10" id="KW-1194">Viral DNA replication</keyword>
<feature type="binding site" evidence="10">
    <location>
        <position position="86"/>
    </location>
    <ligand>
        <name>Zn(2+)</name>
        <dbReference type="ChEBI" id="CHEBI:29105"/>
    </ligand>
</feature>
<dbReference type="InterPro" id="IPR012339">
    <property type="entry name" value="Phage_T4_Gp32_ssDNA-bd"/>
</dbReference>
<name>A0A223LEG1_9CAUD</name>
<feature type="domain" description="Bacteriophage T4 Gp32 single-stranded DNA-binding" evidence="12">
    <location>
        <begin position="44"/>
        <end position="254"/>
    </location>
</feature>
<dbReference type="SUPFAM" id="SSF50249">
    <property type="entry name" value="Nucleic acid-binding proteins"/>
    <property type="match status" value="1"/>
</dbReference>
<dbReference type="InterPro" id="IPR044947">
    <property type="entry name" value="Phage_T4_Gp32_ssDNA-bd_sf"/>
</dbReference>
<feature type="binding site" evidence="10">
    <location>
        <position position="100"/>
    </location>
    <ligand>
        <name>Zn(2+)</name>
        <dbReference type="ChEBI" id="CHEBI:29105"/>
    </ligand>
</feature>
<keyword evidence="6 10" id="KW-0862">Zinc</keyword>
<dbReference type="InterPro" id="IPR012340">
    <property type="entry name" value="NA-bd_OB-fold"/>
</dbReference>
<dbReference type="Proteomes" id="UP000226092">
    <property type="component" value="Segment"/>
</dbReference>
<feature type="region of interest" description="Disordered" evidence="11">
    <location>
        <begin position="280"/>
        <end position="323"/>
    </location>
</feature>
<evidence type="ECO:0000256" key="10">
    <source>
        <dbReference type="HAMAP-Rule" id="MF_04152"/>
    </source>
</evidence>
<feature type="binding site" evidence="10">
    <location>
        <position position="97"/>
    </location>
    <ligand>
        <name>Zn(2+)</name>
        <dbReference type="ChEBI" id="CHEBI:29105"/>
    </ligand>
</feature>
<dbReference type="EMBL" id="MF448340">
    <property type="protein sequence ID" value="ASU00141.1"/>
    <property type="molecule type" value="Genomic_DNA"/>
</dbReference>
<keyword evidence="10" id="KW-0233">DNA recombination</keyword>
<comment type="subunit">
    <text evidence="10">Homodimer in the absence of DNA, monomer when binding DNA. Interacts with the DNA helicase assembly protein; a ternary complex between the helicase assembly protein, the single-stranded DNA-binding protein and ssDNA is an obligatory intermediate in the helicase loading mechanism. Part of the replicase complex that includes the DNA polymerase, the polymerase clamp, the clamp loader complex, the single-stranded DNA binding protein, the primase, the replicative helicase and the helicase assembly factor. Interacts (via C-terminus) with the viral SF1 dDA helicase. Interacts with the viral SF2 UvsW repair helicase.</text>
</comment>
<accession>A0A223LEG1</accession>
<feature type="binding site" evidence="10">
    <location>
        <position position="73"/>
    </location>
    <ligand>
        <name>Zn(2+)</name>
        <dbReference type="ChEBI" id="CHEBI:29105"/>
    </ligand>
</feature>
<keyword evidence="3" id="KW-0235">DNA replication</keyword>
<evidence type="ECO:0000259" key="12">
    <source>
        <dbReference type="Pfam" id="PF08804"/>
    </source>
</evidence>
<evidence type="ECO:0000256" key="11">
    <source>
        <dbReference type="SAM" id="MobiDB-lite"/>
    </source>
</evidence>
<keyword evidence="5" id="KW-0227">DNA damage</keyword>
<dbReference type="GO" id="GO:0006310">
    <property type="term" value="P:DNA recombination"/>
    <property type="evidence" value="ECO:0007669"/>
    <property type="project" value="UniProtKB-UniRule"/>
</dbReference>
<keyword evidence="2 10" id="KW-0678">Repressor</keyword>
<keyword evidence="9 10" id="KW-0234">DNA repair</keyword>
<sequence>MSTAFVRRKKDPSALQAQLEAVSNKGGFQQDLTEWKLTVDKKTKEGSAIIRFLQPSDLEGMEDWPTIVTISNHFVERGGKYYVENCTGGTHKNYDGCPVCQWRNAQGWDWSSEADKKAARETGTSINTNYWANIMVIKDPANPDNEGKVFKYRFGVTILKMIQAAAAGDEEMGEAKVTVTDLDEGANFLLRSTKKNEKNATLETSKFQPVSPLPGIEKPEVQKAILEGMQDLRKIVAPDQFKPYDELKKKFDTIMGVRGSTASAKKADQELDSFEADMKNFEASTTSKPEVKKDDTDELAKAVSESVGSSDGDDDLDALLAGL</sequence>
<keyword evidence="8 10" id="KW-0238">DNA-binding</keyword>
<evidence type="ECO:0000256" key="5">
    <source>
        <dbReference type="ARBA" id="ARBA00022763"/>
    </source>
</evidence>
<dbReference type="GO" id="GO:0003697">
    <property type="term" value="F:single-stranded DNA binding"/>
    <property type="evidence" value="ECO:0007669"/>
    <property type="project" value="UniProtKB-UniRule"/>
</dbReference>
<dbReference type="GO" id="GO:0046872">
    <property type="term" value="F:metal ion binding"/>
    <property type="evidence" value="ECO:0007669"/>
    <property type="project" value="UniProtKB-UniRule"/>
</dbReference>
<dbReference type="KEGG" id="vg:55604376"/>
<evidence type="ECO:0000256" key="2">
    <source>
        <dbReference type="ARBA" id="ARBA00022491"/>
    </source>
</evidence>
<comment type="domain">
    <text evidence="10">The acidic C-terminus is involved in modulating the ssDNA binding properties. The N-terminus LAST motif is involved in the cooperative binding of the protein to ssDNA.</text>
</comment>
<proteinExistence type="inferred from homology"/>
<protein>
    <recommendedName>
        <fullName evidence="1 10">Single-stranded DNA-binding protein</fullName>
        <shortName evidence="10">SSB protein</shortName>
    </recommendedName>
    <alternativeName>
        <fullName evidence="10">Helix-destabilizing protein</fullName>
    </alternativeName>
</protein>
<evidence type="ECO:0000256" key="3">
    <source>
        <dbReference type="ARBA" id="ARBA00022705"/>
    </source>
</evidence>
<comment type="similarity">
    <text evidence="10">Belongs to the Tequatrovirus single-stranded DNA-binding protein family.</text>
</comment>
<evidence type="ECO:0000256" key="8">
    <source>
        <dbReference type="ARBA" id="ARBA00023125"/>
    </source>
</evidence>
<keyword evidence="4 10" id="KW-0479">Metal-binding</keyword>